<evidence type="ECO:0000256" key="5">
    <source>
        <dbReference type="ARBA" id="ARBA00022989"/>
    </source>
</evidence>
<dbReference type="InterPro" id="IPR058533">
    <property type="entry name" value="Cation_efflux_TM"/>
</dbReference>
<dbReference type="InterPro" id="IPR027470">
    <property type="entry name" value="Cation_efflux_CTD"/>
</dbReference>
<evidence type="ECO:0000256" key="3">
    <source>
        <dbReference type="ARBA" id="ARBA00022448"/>
    </source>
</evidence>
<dbReference type="PANTHER" id="PTHR43840">
    <property type="entry name" value="MITOCHONDRIAL METAL TRANSPORTER 1-RELATED"/>
    <property type="match status" value="1"/>
</dbReference>
<accession>A0A7V4XS25</accession>
<evidence type="ECO:0000256" key="2">
    <source>
        <dbReference type="ARBA" id="ARBA00008114"/>
    </source>
</evidence>
<dbReference type="InterPro" id="IPR002524">
    <property type="entry name" value="Cation_efflux"/>
</dbReference>
<feature type="domain" description="Cation efflux protein cytoplasmic" evidence="9">
    <location>
        <begin position="306"/>
        <end position="377"/>
    </location>
</feature>
<dbReference type="EMBL" id="DTKL01000031">
    <property type="protein sequence ID" value="HGY94129.1"/>
    <property type="molecule type" value="Genomic_DNA"/>
</dbReference>
<dbReference type="Pfam" id="PF01545">
    <property type="entry name" value="Cation_efflux"/>
    <property type="match status" value="1"/>
</dbReference>
<comment type="caution">
    <text evidence="10">The sequence shown here is derived from an EMBL/GenBank/DDBJ whole genome shotgun (WGS) entry which is preliminary data.</text>
</comment>
<dbReference type="SUPFAM" id="SSF161111">
    <property type="entry name" value="Cation efflux protein transmembrane domain-like"/>
    <property type="match status" value="1"/>
</dbReference>
<comment type="subcellular location">
    <subcellularLocation>
        <location evidence="1">Membrane</location>
        <topology evidence="1">Multi-pass membrane protein</topology>
    </subcellularLocation>
</comment>
<dbReference type="InterPro" id="IPR036837">
    <property type="entry name" value="Cation_efflux_CTD_sf"/>
</dbReference>
<protein>
    <submittedName>
        <fullName evidence="10">Cation transporter</fullName>
    </submittedName>
</protein>
<dbReference type="GO" id="GO:0008324">
    <property type="term" value="F:monoatomic cation transmembrane transporter activity"/>
    <property type="evidence" value="ECO:0007669"/>
    <property type="project" value="InterPro"/>
</dbReference>
<feature type="transmembrane region" description="Helical" evidence="7">
    <location>
        <begin position="187"/>
        <end position="208"/>
    </location>
</feature>
<evidence type="ECO:0000256" key="7">
    <source>
        <dbReference type="SAM" id="Phobius"/>
    </source>
</evidence>
<evidence type="ECO:0000256" key="4">
    <source>
        <dbReference type="ARBA" id="ARBA00022692"/>
    </source>
</evidence>
<proteinExistence type="inferred from homology"/>
<gene>
    <name evidence="10" type="ORF">ENW50_05520</name>
</gene>
<dbReference type="Gene3D" id="3.30.70.1350">
    <property type="entry name" value="Cation efflux protein, cytoplasmic domain"/>
    <property type="match status" value="3"/>
</dbReference>
<feature type="domain" description="Cation efflux protein transmembrane" evidence="8">
    <location>
        <begin position="14"/>
        <end position="218"/>
    </location>
</feature>
<dbReference type="InterPro" id="IPR027469">
    <property type="entry name" value="Cation_efflux_TMD_sf"/>
</dbReference>
<dbReference type="InterPro" id="IPR050291">
    <property type="entry name" value="CDF_Transporter"/>
</dbReference>
<comment type="similarity">
    <text evidence="2">Belongs to the cation diffusion facilitator (CDF) transporter (TC 2.A.4) family.</text>
</comment>
<dbReference type="PANTHER" id="PTHR43840:SF15">
    <property type="entry name" value="MITOCHONDRIAL METAL TRANSPORTER 1-RELATED"/>
    <property type="match status" value="1"/>
</dbReference>
<feature type="transmembrane region" description="Helical" evidence="7">
    <location>
        <begin position="114"/>
        <end position="131"/>
    </location>
</feature>
<dbReference type="SUPFAM" id="SSF160240">
    <property type="entry name" value="Cation efflux protein cytoplasmic domain-like"/>
    <property type="match status" value="3"/>
</dbReference>
<dbReference type="GO" id="GO:0016020">
    <property type="term" value="C:membrane"/>
    <property type="evidence" value="ECO:0007669"/>
    <property type="project" value="UniProtKB-SubCell"/>
</dbReference>
<keyword evidence="4 7" id="KW-0812">Transmembrane</keyword>
<keyword evidence="3" id="KW-0813">Transport</keyword>
<dbReference type="Gene3D" id="1.20.1510.10">
    <property type="entry name" value="Cation efflux protein transmembrane domain"/>
    <property type="match status" value="1"/>
</dbReference>
<feature type="domain" description="Cation efflux protein cytoplasmic" evidence="9">
    <location>
        <begin position="223"/>
        <end position="296"/>
    </location>
</feature>
<reference evidence="10" key="1">
    <citation type="journal article" date="2020" name="mSystems">
        <title>Genome- and Community-Level Interaction Insights into Carbon Utilization and Element Cycling Functions of Hydrothermarchaeota in Hydrothermal Sediment.</title>
        <authorList>
            <person name="Zhou Z."/>
            <person name="Liu Y."/>
            <person name="Xu W."/>
            <person name="Pan J."/>
            <person name="Luo Z.H."/>
            <person name="Li M."/>
        </authorList>
    </citation>
    <scope>NUCLEOTIDE SEQUENCE [LARGE SCALE GENOMIC DNA]</scope>
    <source>
        <strain evidence="10">SpSt-855</strain>
    </source>
</reference>
<dbReference type="AlphaFoldDB" id="A0A7V4XS25"/>
<keyword evidence="6 7" id="KW-0472">Membrane</keyword>
<keyword evidence="5 7" id="KW-1133">Transmembrane helix</keyword>
<evidence type="ECO:0000256" key="6">
    <source>
        <dbReference type="ARBA" id="ARBA00023136"/>
    </source>
</evidence>
<dbReference type="Pfam" id="PF16916">
    <property type="entry name" value="ZT_dimer"/>
    <property type="match status" value="3"/>
</dbReference>
<organism evidence="10">
    <name type="scientific">Acidobacterium capsulatum</name>
    <dbReference type="NCBI Taxonomy" id="33075"/>
    <lineage>
        <taxon>Bacteria</taxon>
        <taxon>Pseudomonadati</taxon>
        <taxon>Acidobacteriota</taxon>
        <taxon>Terriglobia</taxon>
        <taxon>Terriglobales</taxon>
        <taxon>Acidobacteriaceae</taxon>
        <taxon>Acidobacterium</taxon>
    </lineage>
</organism>
<evidence type="ECO:0000259" key="9">
    <source>
        <dbReference type="Pfam" id="PF16916"/>
    </source>
</evidence>
<evidence type="ECO:0000259" key="8">
    <source>
        <dbReference type="Pfam" id="PF01545"/>
    </source>
</evidence>
<evidence type="ECO:0000313" key="10">
    <source>
        <dbReference type="EMBL" id="HGY94129.1"/>
    </source>
</evidence>
<feature type="transmembrane region" description="Helical" evidence="7">
    <location>
        <begin position="12"/>
        <end position="32"/>
    </location>
</feature>
<sequence length="474" mass="52691">MQPNAQMEKRSAALLSISAACTMTALKLAVALSTGSLGILSDAIHSGVDLLASALTFVSVRISDRPADANHPYGHARFENVSAFIETFLMVASAIWITTDACRRIFFHPIQIRYSFWPLLVLAVSVCVDLWRSHQMHTVAQRHGSAALEADALHFRTDIWATAAVFLGLIASWISSSQLGRRFHLGWLHYADPVAAILVSGIIVYLSWKIAHRAIYVLTDAVPRETLASVLREVRTTKGVLGVDQLRMRRSGTRYFADLTLSMPRQLTFQRSEQLVAEATRAVHRVVPETDVVIHTVPRSTSAESIFDKVRAVASRNNVMLHDVSVQSFEGGLHVEQHIEVPETMPLRQAHEFVRGIEDQIRVELPQVESVLTHIESEPATIEKPVALAQDEHMEAELRASAATLPEVIDIHEVLVGRVGENISLSCHCTLPDDLPMQRVHIIITALEDRFKLRCPEVDRVLIHPEPATDNHHG</sequence>
<feature type="domain" description="Cation efflux protein cytoplasmic" evidence="9">
    <location>
        <begin position="393"/>
        <end position="467"/>
    </location>
</feature>
<evidence type="ECO:0000256" key="1">
    <source>
        <dbReference type="ARBA" id="ARBA00004141"/>
    </source>
</evidence>
<dbReference type="NCBIfam" id="TIGR01297">
    <property type="entry name" value="CDF"/>
    <property type="match status" value="1"/>
</dbReference>
<name>A0A7V4XS25_9BACT</name>
<feature type="transmembrane region" description="Helical" evidence="7">
    <location>
        <begin position="159"/>
        <end position="175"/>
    </location>
</feature>
<feature type="transmembrane region" description="Helical" evidence="7">
    <location>
        <begin position="81"/>
        <end position="102"/>
    </location>
</feature>